<dbReference type="FunFam" id="4.10.1080.10:FF:000001">
    <property type="entry name" value="Thrombospondin 3"/>
    <property type="match status" value="1"/>
</dbReference>
<dbReference type="EMBL" id="JAZGQO010000008">
    <property type="protein sequence ID" value="KAK6180478.1"/>
    <property type="molecule type" value="Genomic_DNA"/>
</dbReference>
<dbReference type="CDD" id="cd00054">
    <property type="entry name" value="EGF_CA"/>
    <property type="match status" value="2"/>
</dbReference>
<evidence type="ECO:0000256" key="9">
    <source>
        <dbReference type="PROSITE-ProRule" id="PRU00076"/>
    </source>
</evidence>
<dbReference type="Pfam" id="PF11598">
    <property type="entry name" value="COMP"/>
    <property type="match status" value="1"/>
</dbReference>
<dbReference type="GO" id="GO:0007155">
    <property type="term" value="P:cell adhesion"/>
    <property type="evidence" value="ECO:0007669"/>
    <property type="project" value="UniProtKB-KW"/>
</dbReference>
<dbReference type="InterPro" id="IPR024665">
    <property type="entry name" value="TSP/COMP_CC"/>
</dbReference>
<dbReference type="PANTHER" id="PTHR10199">
    <property type="entry name" value="THROMBOSPONDIN"/>
    <property type="match status" value="1"/>
</dbReference>
<dbReference type="InterPro" id="IPR049883">
    <property type="entry name" value="NOTCH1_EGF-like"/>
</dbReference>
<keyword evidence="15" id="KW-1185">Reference proteome</keyword>
<feature type="repeat" description="TSP type-3" evidence="10">
    <location>
        <begin position="590"/>
        <end position="625"/>
    </location>
</feature>
<dbReference type="PROSITE" id="PS01186">
    <property type="entry name" value="EGF_2"/>
    <property type="match status" value="1"/>
</dbReference>
<dbReference type="InterPro" id="IPR001881">
    <property type="entry name" value="EGF-like_Ca-bd_dom"/>
</dbReference>
<evidence type="ECO:0000256" key="4">
    <source>
        <dbReference type="ARBA" id="ARBA00022737"/>
    </source>
</evidence>
<organism evidence="14 15">
    <name type="scientific">Patella caerulea</name>
    <name type="common">Rayed Mediterranean limpet</name>
    <dbReference type="NCBI Taxonomy" id="87958"/>
    <lineage>
        <taxon>Eukaryota</taxon>
        <taxon>Metazoa</taxon>
        <taxon>Spiralia</taxon>
        <taxon>Lophotrochozoa</taxon>
        <taxon>Mollusca</taxon>
        <taxon>Gastropoda</taxon>
        <taxon>Patellogastropoda</taxon>
        <taxon>Patelloidea</taxon>
        <taxon>Patellidae</taxon>
        <taxon>Patella</taxon>
    </lineage>
</organism>
<gene>
    <name evidence="14" type="ORF">SNE40_012624</name>
</gene>
<dbReference type="Pfam" id="PF00008">
    <property type="entry name" value="EGF"/>
    <property type="match status" value="1"/>
</dbReference>
<dbReference type="Gene3D" id="4.10.1080.10">
    <property type="entry name" value="TSP type-3 repeat"/>
    <property type="match status" value="2"/>
</dbReference>
<keyword evidence="2 9" id="KW-0245">EGF-like domain</keyword>
<evidence type="ECO:0000256" key="10">
    <source>
        <dbReference type="PROSITE-ProRule" id="PRU00634"/>
    </source>
</evidence>
<keyword evidence="4" id="KW-0677">Repeat</keyword>
<dbReference type="InterPro" id="IPR018097">
    <property type="entry name" value="EGF_Ca-bd_CS"/>
</dbReference>
<feature type="domain" description="EGF-like" evidence="12">
    <location>
        <begin position="292"/>
        <end position="331"/>
    </location>
</feature>
<dbReference type="SUPFAM" id="SSF103647">
    <property type="entry name" value="TSP type-3 repeat"/>
    <property type="match status" value="3"/>
</dbReference>
<keyword evidence="6" id="KW-0130">Cell adhesion</keyword>
<dbReference type="InterPro" id="IPR000742">
    <property type="entry name" value="EGF"/>
</dbReference>
<dbReference type="Pfam" id="PF05735">
    <property type="entry name" value="TSP_C"/>
    <property type="match status" value="1"/>
</dbReference>
<evidence type="ECO:0000259" key="13">
    <source>
        <dbReference type="PROSITE" id="PS51236"/>
    </source>
</evidence>
<dbReference type="PANTHER" id="PTHR10199:SF100">
    <property type="entry name" value="THROMBOSPONDIN, ISOFORM A"/>
    <property type="match status" value="1"/>
</dbReference>
<accession>A0AAN8PQU5</accession>
<dbReference type="FunFam" id="2.10.25.10:FF:000232">
    <property type="entry name" value="thrombospondin-3 isoform X1"/>
    <property type="match status" value="1"/>
</dbReference>
<dbReference type="FunFam" id="4.10.1080.10:FF:000002">
    <property type="entry name" value="Thrombospondin 3"/>
    <property type="match status" value="1"/>
</dbReference>
<evidence type="ECO:0000313" key="15">
    <source>
        <dbReference type="Proteomes" id="UP001347796"/>
    </source>
</evidence>
<feature type="domain" description="EGF-like" evidence="12">
    <location>
        <begin position="514"/>
        <end position="556"/>
    </location>
</feature>
<dbReference type="Pfam" id="PF02412">
    <property type="entry name" value="TSP_3"/>
    <property type="match status" value="6"/>
</dbReference>
<dbReference type="InterPro" id="IPR008859">
    <property type="entry name" value="Thrombospondin_C"/>
</dbReference>
<sequence length="1066" mass="117387">MTCQLLSVIIPVFVILVNLCSAQRSRAPRGQQVTNVADAFSRYNEVFLAGEISTAQSARRRFVLVRATSNRLNTVFEISVDFRQPQVVLRLRTQDSREYQLTFPTRSLHQGTTKRFLLHFHDLEMPSNSVRLFVDCEGLGLDKTEIPIRRLLQGNVTVRKHPDFQFYTSSSLEAQLMAQRCGRESYRVTTTTEAPKLEIPAWASERYSPQRSIPDLSGQPRPTARPRISIVNEDTTGTINGKDPYLKMIEAVNALTGTVRELKQHMTSQVQETKALREAIANCAMCRGDRPNIRRCSSNPCFQGVRCIDTEEGFRCGSCPRGYHGDGVTCNRYTTCSDRPCYPGVRCVDTGRGFRCGACPQGFTGDGTRGGCTPFRQTCTSRPCFPGVRCEDVPEGFRCGPCPTGYSGNGTHCEDVDECRYSRPCDALATCENLSPGFTCTSCPPGYTSPPVQGVGLESAKTQKQICEDINECNDGRNGGCVVNSLCINTPGSYRCGNCRKGFTGNQTVGCTPAGILCPDGITRCSENAKCIKRRGFDGYVCQCDVGYAGDGKKCYRDTDLDGIPDEALPCNDRRCRKDNCVTVPNSGQEDADGDLIGDACDDDMDNDGIINSPDNCPLVANPDQIDSEPGVPDKRGDACDNCPTVPNADQSDTDTDGLGDNCDPDIDNDGILNPNDNCVKAVNYDQLDSDGDGVGDACDNCPNIPNENQFDTDNDLIGDLCDTDADIDKDGVQDNIDNCRTKANADQVDTDKDGRGDVCDEDDDNDSIVDELDNCPLVKNQDQVDLNRNGIGDICENDTDGDGHPDEFDVCPLNGEIYATDFRAYQTVILDPEGDSQIDPNWIILNQGAEIVQTMNSDPGIAVSYNAFSGVDFSGTFFVNTEVDDDYAGFIFSYQDSSSFYVVMWKKATQTYWHPTPFRAVAEPGIQLKLVKSDTGPGEVLRNSLWHTGDTSRQVKLLWKDPRNVGWKDKTAYRWELIHRPSIGLIRVLFFEETELVADSGNVYDTTLKGGRLGVFCFSQEMVIWSDLVYRCNEFIPRGLLSEDADAPNGEIDYGDYYDEPAAGK</sequence>
<reference evidence="14 15" key="1">
    <citation type="submission" date="2024-01" db="EMBL/GenBank/DDBJ databases">
        <title>The genome of the rayed Mediterranean limpet Patella caerulea (Linnaeus, 1758).</title>
        <authorList>
            <person name="Anh-Thu Weber A."/>
            <person name="Halstead-Nussloch G."/>
        </authorList>
    </citation>
    <scope>NUCLEOTIDE SEQUENCE [LARGE SCALE GENOMIC DNA]</scope>
    <source>
        <strain evidence="14">AATW-2023a</strain>
        <tissue evidence="14">Whole specimen</tissue>
    </source>
</reference>
<feature type="chain" id="PRO_5042852604" description="Thrombospondin" evidence="11">
    <location>
        <begin position="23"/>
        <end position="1066"/>
    </location>
</feature>
<evidence type="ECO:0000256" key="8">
    <source>
        <dbReference type="ARBA" id="ARBA00023180"/>
    </source>
</evidence>
<dbReference type="FunFam" id="2.10.25.10:FF:000025">
    <property type="entry name" value="Thrombospondin 3"/>
    <property type="match status" value="1"/>
</dbReference>
<dbReference type="SMART" id="SM00179">
    <property type="entry name" value="EGF_CA"/>
    <property type="match status" value="5"/>
</dbReference>
<dbReference type="Pfam" id="PF07645">
    <property type="entry name" value="EGF_CA"/>
    <property type="match status" value="2"/>
</dbReference>
<dbReference type="PROSITE" id="PS50026">
    <property type="entry name" value="EGF_3"/>
    <property type="match status" value="3"/>
</dbReference>
<comment type="caution">
    <text evidence="9">Lacks conserved residue(s) required for the propagation of feature annotation.</text>
</comment>
<dbReference type="SUPFAM" id="SSF49899">
    <property type="entry name" value="Concanavalin A-like lectins/glucanases"/>
    <property type="match status" value="1"/>
</dbReference>
<dbReference type="Proteomes" id="UP001347796">
    <property type="component" value="Unassembled WGS sequence"/>
</dbReference>
<evidence type="ECO:0000256" key="11">
    <source>
        <dbReference type="SAM" id="SignalP"/>
    </source>
</evidence>
<evidence type="ECO:0000256" key="5">
    <source>
        <dbReference type="ARBA" id="ARBA00022837"/>
    </source>
</evidence>
<dbReference type="InterPro" id="IPR017897">
    <property type="entry name" value="Thrombospondin_3_rpt"/>
</dbReference>
<evidence type="ECO:0000313" key="14">
    <source>
        <dbReference type="EMBL" id="KAK6180478.1"/>
    </source>
</evidence>
<dbReference type="FunFam" id="2.10.25.10:FF:000027">
    <property type="entry name" value="Thrombospondin 3"/>
    <property type="match status" value="1"/>
</dbReference>
<feature type="signal peptide" evidence="11">
    <location>
        <begin position="1"/>
        <end position="22"/>
    </location>
</feature>
<evidence type="ECO:0000259" key="12">
    <source>
        <dbReference type="PROSITE" id="PS50026"/>
    </source>
</evidence>
<proteinExistence type="inferred from homology"/>
<dbReference type="PROSITE" id="PS51234">
    <property type="entry name" value="TSP3"/>
    <property type="match status" value="2"/>
</dbReference>
<dbReference type="Gene3D" id="2.60.120.200">
    <property type="match status" value="2"/>
</dbReference>
<dbReference type="InterPro" id="IPR009030">
    <property type="entry name" value="Growth_fac_rcpt_cys_sf"/>
</dbReference>
<feature type="domain" description="TSP C-terminal" evidence="13">
    <location>
        <begin position="824"/>
        <end position="1038"/>
    </location>
</feature>
<dbReference type="FunFam" id="2.60.120.200:FF:000002">
    <property type="entry name" value="Thrombospondin 3"/>
    <property type="match status" value="1"/>
</dbReference>
<keyword evidence="3 11" id="KW-0732">Signal</keyword>
<evidence type="ECO:0008006" key="16">
    <source>
        <dbReference type="Google" id="ProtNLM"/>
    </source>
</evidence>
<comment type="similarity">
    <text evidence="1">Belongs to the thrombospondin family.</text>
</comment>
<evidence type="ECO:0000256" key="6">
    <source>
        <dbReference type="ARBA" id="ARBA00022889"/>
    </source>
</evidence>
<dbReference type="InterPro" id="IPR013320">
    <property type="entry name" value="ConA-like_dom_sf"/>
</dbReference>
<dbReference type="InterPro" id="IPR028974">
    <property type="entry name" value="TSP_type-3_rpt"/>
</dbReference>
<dbReference type="FunFam" id="2.10.25.10:FF:000488">
    <property type="entry name" value="von Willebrand factor D and EGF domains"/>
    <property type="match status" value="1"/>
</dbReference>
<keyword evidence="7 9" id="KW-1015">Disulfide bond</keyword>
<feature type="repeat" description="TSP type-3" evidence="10">
    <location>
        <begin position="749"/>
        <end position="784"/>
    </location>
</feature>
<protein>
    <recommendedName>
        <fullName evidence="16">Thrombospondin</fullName>
    </recommendedName>
</protein>
<comment type="caution">
    <text evidence="14">The sequence shown here is derived from an EMBL/GenBank/DDBJ whole genome shotgun (WGS) entry which is preliminary data.</text>
</comment>
<name>A0AAN8PQU5_PATCE</name>
<feature type="disulfide bond" evidence="9">
    <location>
        <begin position="525"/>
        <end position="542"/>
    </location>
</feature>
<evidence type="ECO:0000256" key="2">
    <source>
        <dbReference type="ARBA" id="ARBA00022536"/>
    </source>
</evidence>
<dbReference type="AlphaFoldDB" id="A0AAN8PQU5"/>
<dbReference type="PROSITE" id="PS01187">
    <property type="entry name" value="EGF_CA"/>
    <property type="match status" value="2"/>
</dbReference>
<dbReference type="Gene3D" id="1.20.5.10">
    <property type="match status" value="1"/>
</dbReference>
<dbReference type="PROSITE" id="PS51236">
    <property type="entry name" value="TSP_CTER"/>
    <property type="match status" value="1"/>
</dbReference>
<feature type="domain" description="EGF-like" evidence="12">
    <location>
        <begin position="415"/>
        <end position="453"/>
    </location>
</feature>
<keyword evidence="8" id="KW-0325">Glycoprotein</keyword>
<dbReference type="SMART" id="SM00181">
    <property type="entry name" value="EGF"/>
    <property type="match status" value="6"/>
</dbReference>
<evidence type="ECO:0000256" key="1">
    <source>
        <dbReference type="ARBA" id="ARBA00009456"/>
    </source>
</evidence>
<dbReference type="SUPFAM" id="SSF57184">
    <property type="entry name" value="Growth factor receptor domain"/>
    <property type="match status" value="1"/>
</dbReference>
<dbReference type="Gene3D" id="2.10.25.10">
    <property type="entry name" value="Laminin"/>
    <property type="match status" value="6"/>
</dbReference>
<dbReference type="InterPro" id="IPR003367">
    <property type="entry name" value="Thrombospondin_3-like_rpt"/>
</dbReference>
<dbReference type="GO" id="GO:0005509">
    <property type="term" value="F:calcium ion binding"/>
    <property type="evidence" value="ECO:0007669"/>
    <property type="project" value="UniProtKB-UniRule"/>
</dbReference>
<dbReference type="FunFam" id="4.10.1080.10:FF:000004">
    <property type="entry name" value="Cartilage oligomeric matrix protein"/>
    <property type="match status" value="1"/>
</dbReference>
<keyword evidence="5 10" id="KW-0106">Calcium</keyword>
<evidence type="ECO:0000256" key="3">
    <source>
        <dbReference type="ARBA" id="ARBA00022729"/>
    </source>
</evidence>
<evidence type="ECO:0000256" key="7">
    <source>
        <dbReference type="ARBA" id="ARBA00023157"/>
    </source>
</evidence>
<dbReference type="GO" id="GO:0005576">
    <property type="term" value="C:extracellular region"/>
    <property type="evidence" value="ECO:0007669"/>
    <property type="project" value="InterPro"/>
</dbReference>